<protein>
    <recommendedName>
        <fullName evidence="9">Bifunctional protein FolD</fullName>
    </recommendedName>
    <domain>
        <recommendedName>
            <fullName evidence="9">Methylenetetrahydrofolate dehydrogenase</fullName>
            <ecNumber evidence="9">1.5.1.5</ecNumber>
        </recommendedName>
    </domain>
    <domain>
        <recommendedName>
            <fullName evidence="9">Methenyltetrahydrofolate cyclohydrolase</fullName>
            <ecNumber evidence="9">3.5.4.9</ecNumber>
        </recommendedName>
    </domain>
</protein>
<dbReference type="UniPathway" id="UPA00193"/>
<evidence type="ECO:0000256" key="3">
    <source>
        <dbReference type="ARBA" id="ARBA00022755"/>
    </source>
</evidence>
<evidence type="ECO:0000256" key="2">
    <source>
        <dbReference type="ARBA" id="ARBA00022563"/>
    </source>
</evidence>
<evidence type="ECO:0000256" key="1">
    <source>
        <dbReference type="ARBA" id="ARBA00004777"/>
    </source>
</evidence>
<keyword evidence="6 9" id="KW-0560">Oxidoreductase</keyword>
<keyword evidence="3 9" id="KW-0658">Purine biosynthesis</keyword>
<dbReference type="Gene3D" id="3.40.50.720">
    <property type="entry name" value="NAD(P)-binding Rossmann-like Domain"/>
    <property type="match status" value="1"/>
</dbReference>
<dbReference type="GO" id="GO:0000105">
    <property type="term" value="P:L-histidine biosynthetic process"/>
    <property type="evidence" value="ECO:0007669"/>
    <property type="project" value="UniProtKB-KW"/>
</dbReference>
<evidence type="ECO:0000256" key="7">
    <source>
        <dbReference type="ARBA" id="ARBA00023167"/>
    </source>
</evidence>
<dbReference type="PANTHER" id="PTHR48099:SF5">
    <property type="entry name" value="C-1-TETRAHYDROFOLATE SYNTHASE, CYTOPLASMIC"/>
    <property type="match status" value="1"/>
</dbReference>
<dbReference type="GO" id="GO:0009086">
    <property type="term" value="P:methionine biosynthetic process"/>
    <property type="evidence" value="ECO:0007669"/>
    <property type="project" value="UniProtKB-KW"/>
</dbReference>
<evidence type="ECO:0000313" key="13">
    <source>
        <dbReference type="Proteomes" id="UP000034050"/>
    </source>
</evidence>
<dbReference type="GO" id="GO:0004477">
    <property type="term" value="F:methenyltetrahydrofolate cyclohydrolase activity"/>
    <property type="evidence" value="ECO:0007669"/>
    <property type="project" value="UniProtKB-UniRule"/>
</dbReference>
<dbReference type="EC" id="3.5.4.9" evidence="9"/>
<dbReference type="GO" id="GO:0004488">
    <property type="term" value="F:methylenetetrahydrofolate dehydrogenase (NADP+) activity"/>
    <property type="evidence" value="ECO:0007669"/>
    <property type="project" value="UniProtKB-UniRule"/>
</dbReference>
<dbReference type="InterPro" id="IPR000672">
    <property type="entry name" value="THF_DH/CycHdrlase"/>
</dbReference>
<feature type="binding site" evidence="9">
    <location>
        <position position="238"/>
    </location>
    <ligand>
        <name>NADP(+)</name>
        <dbReference type="ChEBI" id="CHEBI:58349"/>
    </ligand>
</feature>
<keyword evidence="4 9" id="KW-0378">Hydrolase</keyword>
<dbReference type="PRINTS" id="PR00085">
    <property type="entry name" value="THFDHDRGNASE"/>
</dbReference>
<keyword evidence="2 9" id="KW-0554">One-carbon metabolism</keyword>
<dbReference type="GO" id="GO:0006164">
    <property type="term" value="P:purine nucleotide biosynthetic process"/>
    <property type="evidence" value="ECO:0007669"/>
    <property type="project" value="UniProtKB-KW"/>
</dbReference>
<feature type="domain" description="Tetrahydrofolate dehydrogenase/cyclohydrolase catalytic" evidence="10">
    <location>
        <begin position="3"/>
        <end position="117"/>
    </location>
</feature>
<sequence length="289" mass="32099">MIIDGKLLAREILSSLKSEVDQLKRRHYLPHLAVVLVGNDPASLSYVRQKRIAAEAIGAKLSLHHFKRTPDYQKIAEFILHLSKDHGIHGIILQRPLPPSLSAQVLTRRVSLIKDIDGFLPKTPFTPPLGLAIFKILNHIYFQQILGREMPEDDFSKTLLSWLKQQKIVLIGRGETGGKPIADTLTQHHLNLIILNSQSENQDEYLKSGDIIISAVGKHQIIGTKNTRPGAILIGVGIHSEKGKLRGDYDEKEIATVARFYTPIPGGVGPVNVACLMHNLVTATKLQIR</sequence>
<dbReference type="AlphaFoldDB" id="A0A0G1EUI7"/>
<dbReference type="GO" id="GO:0005829">
    <property type="term" value="C:cytosol"/>
    <property type="evidence" value="ECO:0007669"/>
    <property type="project" value="TreeGrafter"/>
</dbReference>
<evidence type="ECO:0000256" key="9">
    <source>
        <dbReference type="HAMAP-Rule" id="MF_01576"/>
    </source>
</evidence>
<comment type="caution">
    <text evidence="9">Lacks conserved residue(s) required for the propagation of feature annotation.</text>
</comment>
<dbReference type="InterPro" id="IPR046346">
    <property type="entry name" value="Aminoacid_DH-like_N_sf"/>
</dbReference>
<evidence type="ECO:0000256" key="6">
    <source>
        <dbReference type="ARBA" id="ARBA00023002"/>
    </source>
</evidence>
<dbReference type="InterPro" id="IPR020630">
    <property type="entry name" value="THF_DH/CycHdrlase_cat_dom"/>
</dbReference>
<dbReference type="Proteomes" id="UP000034050">
    <property type="component" value="Unassembled WGS sequence"/>
</dbReference>
<evidence type="ECO:0000256" key="4">
    <source>
        <dbReference type="ARBA" id="ARBA00022801"/>
    </source>
</evidence>
<evidence type="ECO:0000256" key="5">
    <source>
        <dbReference type="ARBA" id="ARBA00022857"/>
    </source>
</evidence>
<evidence type="ECO:0000259" key="11">
    <source>
        <dbReference type="Pfam" id="PF02882"/>
    </source>
</evidence>
<name>A0A0G1EUI7_9BACT</name>
<dbReference type="SUPFAM" id="SSF51735">
    <property type="entry name" value="NAD(P)-binding Rossmann-fold domains"/>
    <property type="match status" value="1"/>
</dbReference>
<evidence type="ECO:0000259" key="10">
    <source>
        <dbReference type="Pfam" id="PF00763"/>
    </source>
</evidence>
<dbReference type="Gene3D" id="3.40.50.10860">
    <property type="entry name" value="Leucine Dehydrogenase, chain A, domain 1"/>
    <property type="match status" value="1"/>
</dbReference>
<dbReference type="GO" id="GO:0035999">
    <property type="term" value="P:tetrahydrofolate interconversion"/>
    <property type="evidence" value="ECO:0007669"/>
    <property type="project" value="UniProtKB-UniRule"/>
</dbReference>
<comment type="catalytic activity">
    <reaction evidence="9">
        <text>(6R)-5,10-methenyltetrahydrofolate + H2O = (6R)-10-formyltetrahydrofolate + H(+)</text>
        <dbReference type="Rhea" id="RHEA:23700"/>
        <dbReference type="ChEBI" id="CHEBI:15377"/>
        <dbReference type="ChEBI" id="CHEBI:15378"/>
        <dbReference type="ChEBI" id="CHEBI:57455"/>
        <dbReference type="ChEBI" id="CHEBI:195366"/>
        <dbReference type="EC" id="3.5.4.9"/>
    </reaction>
</comment>
<comment type="caution">
    <text evidence="12">The sequence shown here is derived from an EMBL/GenBank/DDBJ whole genome shotgun (WGS) entry which is preliminary data.</text>
</comment>
<keyword evidence="5 9" id="KW-0521">NADP</keyword>
<dbReference type="PANTHER" id="PTHR48099">
    <property type="entry name" value="C-1-TETRAHYDROFOLATE SYNTHASE, CYTOPLASMIC-RELATED"/>
    <property type="match status" value="1"/>
</dbReference>
<gene>
    <name evidence="9" type="primary">folD</name>
    <name evidence="12" type="ORF">UV61_C0008G0144</name>
</gene>
<comment type="function">
    <text evidence="9">Catalyzes the oxidation of 5,10-methylenetetrahydrofolate to 5,10-methenyltetrahydrofolate and then the hydrolysis of 5,10-methenyltetrahydrofolate to 10-formyltetrahydrofolate.</text>
</comment>
<comment type="subunit">
    <text evidence="9">Homodimer.</text>
</comment>
<dbReference type="InterPro" id="IPR020631">
    <property type="entry name" value="THF_DH/CycHdrlase_NAD-bd_dom"/>
</dbReference>
<feature type="binding site" evidence="9">
    <location>
        <begin position="172"/>
        <end position="174"/>
    </location>
    <ligand>
        <name>NADP(+)</name>
        <dbReference type="ChEBI" id="CHEBI:58349"/>
    </ligand>
</feature>
<feature type="domain" description="Tetrahydrofolate dehydrogenase/cyclohydrolase NAD(P)-binding" evidence="11">
    <location>
        <begin position="163"/>
        <end position="286"/>
    </location>
</feature>
<dbReference type="SUPFAM" id="SSF53223">
    <property type="entry name" value="Aminoacid dehydrogenase-like, N-terminal domain"/>
    <property type="match status" value="1"/>
</dbReference>
<evidence type="ECO:0000256" key="8">
    <source>
        <dbReference type="ARBA" id="ARBA00023268"/>
    </source>
</evidence>
<evidence type="ECO:0000313" key="12">
    <source>
        <dbReference type="EMBL" id="KKS86691.1"/>
    </source>
</evidence>
<dbReference type="HAMAP" id="MF_01576">
    <property type="entry name" value="THF_DHG_CYH"/>
    <property type="match status" value="1"/>
</dbReference>
<keyword evidence="9" id="KW-0028">Amino-acid biosynthesis</keyword>
<accession>A0A0G1EUI7</accession>
<comment type="similarity">
    <text evidence="9">Belongs to the tetrahydrofolate dehydrogenase/cyclohydrolase family.</text>
</comment>
<dbReference type="PATRIC" id="fig|1618446.3.peg.1019"/>
<dbReference type="Pfam" id="PF02882">
    <property type="entry name" value="THF_DHG_CYH_C"/>
    <property type="match status" value="1"/>
</dbReference>
<keyword evidence="8 9" id="KW-0511">Multifunctional enzyme</keyword>
<organism evidence="12 13">
    <name type="scientific">Candidatus Gottesmanbacteria bacterium GW2011_GWB1_43_11</name>
    <dbReference type="NCBI Taxonomy" id="1618446"/>
    <lineage>
        <taxon>Bacteria</taxon>
        <taxon>Candidatus Gottesmaniibacteriota</taxon>
    </lineage>
</organism>
<proteinExistence type="inferred from homology"/>
<keyword evidence="9" id="KW-0368">Histidine biosynthesis</keyword>
<comment type="pathway">
    <text evidence="1 9">One-carbon metabolism; tetrahydrofolate interconversion.</text>
</comment>
<dbReference type="EMBL" id="LCFD01000008">
    <property type="protein sequence ID" value="KKS86691.1"/>
    <property type="molecule type" value="Genomic_DNA"/>
</dbReference>
<dbReference type="Pfam" id="PF00763">
    <property type="entry name" value="THF_DHG_CYH"/>
    <property type="match status" value="1"/>
</dbReference>
<dbReference type="STRING" id="1618446.UV61_C0008G0144"/>
<keyword evidence="7 9" id="KW-0486">Methionine biosynthesis</keyword>
<dbReference type="EC" id="1.5.1.5" evidence="9"/>
<dbReference type="InterPro" id="IPR036291">
    <property type="entry name" value="NAD(P)-bd_dom_sf"/>
</dbReference>
<comment type="catalytic activity">
    <reaction evidence="9">
        <text>(6R)-5,10-methylene-5,6,7,8-tetrahydrofolate + NADP(+) = (6R)-5,10-methenyltetrahydrofolate + NADPH</text>
        <dbReference type="Rhea" id="RHEA:22812"/>
        <dbReference type="ChEBI" id="CHEBI:15636"/>
        <dbReference type="ChEBI" id="CHEBI:57455"/>
        <dbReference type="ChEBI" id="CHEBI:57783"/>
        <dbReference type="ChEBI" id="CHEBI:58349"/>
        <dbReference type="EC" id="1.5.1.5"/>
    </reaction>
</comment>
<reference evidence="12 13" key="1">
    <citation type="journal article" date="2015" name="Nature">
        <title>rRNA introns, odd ribosomes, and small enigmatic genomes across a large radiation of phyla.</title>
        <authorList>
            <person name="Brown C.T."/>
            <person name="Hug L.A."/>
            <person name="Thomas B.C."/>
            <person name="Sharon I."/>
            <person name="Castelle C.J."/>
            <person name="Singh A."/>
            <person name="Wilkins M.J."/>
            <person name="Williams K.H."/>
            <person name="Banfield J.F."/>
        </authorList>
    </citation>
    <scope>NUCLEOTIDE SEQUENCE [LARGE SCALE GENOMIC DNA]</scope>
</reference>